<comment type="caution">
    <text evidence="2">The sequence shown here is derived from an EMBL/GenBank/DDBJ whole genome shotgun (WGS) entry which is preliminary data.</text>
</comment>
<sequence length="111" mass="12210">MDYLHSQVTSENEASSRLEMVNVSSDLRNFIFMNASSNSSNSPRSVLSLENPVPNPNKPPLQRKGSVVRGNRSATPRRIQINGPSENGPHSRFTRPGKQKPILPCLGLISN</sequence>
<dbReference type="AlphaFoldDB" id="A0ABD2Q4W4"/>
<gene>
    <name evidence="2" type="ORF">Ciccas_006763</name>
</gene>
<feature type="compositionally biased region" description="Low complexity" evidence="1">
    <location>
        <begin position="35"/>
        <end position="48"/>
    </location>
</feature>
<feature type="region of interest" description="Disordered" evidence="1">
    <location>
        <begin position="35"/>
        <end position="101"/>
    </location>
</feature>
<name>A0ABD2Q4W4_9PLAT</name>
<evidence type="ECO:0000313" key="2">
    <source>
        <dbReference type="EMBL" id="KAL3314619.1"/>
    </source>
</evidence>
<protein>
    <submittedName>
        <fullName evidence="2">Uncharacterized protein</fullName>
    </submittedName>
</protein>
<keyword evidence="3" id="KW-1185">Reference proteome</keyword>
<evidence type="ECO:0000313" key="3">
    <source>
        <dbReference type="Proteomes" id="UP001626550"/>
    </source>
</evidence>
<proteinExistence type="predicted"/>
<reference evidence="2 3" key="1">
    <citation type="submission" date="2024-11" db="EMBL/GenBank/DDBJ databases">
        <title>Adaptive evolution of stress response genes in parasites aligns with host niche diversity.</title>
        <authorList>
            <person name="Hahn C."/>
            <person name="Resl P."/>
        </authorList>
    </citation>
    <scope>NUCLEOTIDE SEQUENCE [LARGE SCALE GENOMIC DNA]</scope>
    <source>
        <strain evidence="2">EGGRZ-B1_66</strain>
        <tissue evidence="2">Body</tissue>
    </source>
</reference>
<dbReference type="Proteomes" id="UP001626550">
    <property type="component" value="Unassembled WGS sequence"/>
</dbReference>
<evidence type="ECO:0000256" key="1">
    <source>
        <dbReference type="SAM" id="MobiDB-lite"/>
    </source>
</evidence>
<accession>A0ABD2Q4W4</accession>
<organism evidence="2 3">
    <name type="scientific">Cichlidogyrus casuarinus</name>
    <dbReference type="NCBI Taxonomy" id="1844966"/>
    <lineage>
        <taxon>Eukaryota</taxon>
        <taxon>Metazoa</taxon>
        <taxon>Spiralia</taxon>
        <taxon>Lophotrochozoa</taxon>
        <taxon>Platyhelminthes</taxon>
        <taxon>Monogenea</taxon>
        <taxon>Monopisthocotylea</taxon>
        <taxon>Dactylogyridea</taxon>
        <taxon>Ancyrocephalidae</taxon>
        <taxon>Cichlidogyrus</taxon>
    </lineage>
</organism>
<dbReference type="EMBL" id="JBJKFK010000946">
    <property type="protein sequence ID" value="KAL3314619.1"/>
    <property type="molecule type" value="Genomic_DNA"/>
</dbReference>